<evidence type="ECO:0000256" key="7">
    <source>
        <dbReference type="ARBA" id="ARBA00022918"/>
    </source>
</evidence>
<dbReference type="Gene3D" id="3.10.10.10">
    <property type="entry name" value="HIV Type 1 Reverse Transcriptase, subunit A, domain 1"/>
    <property type="match status" value="1"/>
</dbReference>
<keyword evidence="7" id="KW-0695">RNA-directed DNA polymerase</keyword>
<dbReference type="GO" id="GO:0006508">
    <property type="term" value="P:proteolysis"/>
    <property type="evidence" value="ECO:0007669"/>
    <property type="project" value="UniProtKB-KW"/>
</dbReference>
<evidence type="ECO:0000256" key="1">
    <source>
        <dbReference type="ARBA" id="ARBA00022670"/>
    </source>
</evidence>
<dbReference type="Gene3D" id="3.30.70.270">
    <property type="match status" value="2"/>
</dbReference>
<name>A0AA38S378_9ASTR</name>
<keyword evidence="5" id="KW-0255">Endonuclease</keyword>
<dbReference type="EMBL" id="JARYMX010000092">
    <property type="protein sequence ID" value="KAJ9535934.1"/>
    <property type="molecule type" value="Genomic_DNA"/>
</dbReference>
<feature type="domain" description="Reverse transcriptase" evidence="9">
    <location>
        <begin position="27"/>
        <end position="206"/>
    </location>
</feature>
<dbReference type="Gene3D" id="3.10.20.370">
    <property type="match status" value="1"/>
</dbReference>
<dbReference type="PANTHER" id="PTHR37984:SF5">
    <property type="entry name" value="PROTEIN NYNRIN-LIKE"/>
    <property type="match status" value="1"/>
</dbReference>
<evidence type="ECO:0000259" key="9">
    <source>
        <dbReference type="PROSITE" id="PS50878"/>
    </source>
</evidence>
<evidence type="ECO:0000256" key="4">
    <source>
        <dbReference type="ARBA" id="ARBA00022722"/>
    </source>
</evidence>
<dbReference type="PANTHER" id="PTHR37984">
    <property type="entry name" value="PROTEIN CBG26694"/>
    <property type="match status" value="1"/>
</dbReference>
<dbReference type="InterPro" id="IPR050951">
    <property type="entry name" value="Retrovirus_Pol_polyprotein"/>
</dbReference>
<keyword evidence="3" id="KW-0548">Nucleotidyltransferase</keyword>
<dbReference type="Pfam" id="PF17921">
    <property type="entry name" value="Integrase_H2C2"/>
    <property type="match status" value="1"/>
</dbReference>
<reference evidence="10" key="1">
    <citation type="submission" date="2023-03" db="EMBL/GenBank/DDBJ databases">
        <title>Chromosome-scale reference genome and RAD-based genetic map of yellow starthistle (Centaurea solstitialis) reveal putative structural variation and QTLs associated with invader traits.</title>
        <authorList>
            <person name="Reatini B."/>
            <person name="Cang F.A."/>
            <person name="Jiang Q."/>
            <person name="Mckibben M.T.W."/>
            <person name="Barker M.S."/>
            <person name="Rieseberg L.H."/>
            <person name="Dlugosch K.M."/>
        </authorList>
    </citation>
    <scope>NUCLEOTIDE SEQUENCE</scope>
    <source>
        <strain evidence="10">CAN-66</strain>
        <tissue evidence="10">Leaf</tissue>
    </source>
</reference>
<evidence type="ECO:0000256" key="8">
    <source>
        <dbReference type="ARBA" id="ARBA00023268"/>
    </source>
</evidence>
<dbReference type="Proteomes" id="UP001172457">
    <property type="component" value="Unassembled WGS sequence"/>
</dbReference>
<evidence type="ECO:0000256" key="6">
    <source>
        <dbReference type="ARBA" id="ARBA00022801"/>
    </source>
</evidence>
<dbReference type="AlphaFoldDB" id="A0AA38S378"/>
<evidence type="ECO:0000313" key="10">
    <source>
        <dbReference type="EMBL" id="KAJ9535934.1"/>
    </source>
</evidence>
<proteinExistence type="predicted"/>
<dbReference type="InterPro" id="IPR000477">
    <property type="entry name" value="RT_dom"/>
</dbReference>
<dbReference type="Pfam" id="PF00078">
    <property type="entry name" value="RVT_1"/>
    <property type="match status" value="1"/>
</dbReference>
<dbReference type="GO" id="GO:0003964">
    <property type="term" value="F:RNA-directed DNA polymerase activity"/>
    <property type="evidence" value="ECO:0007669"/>
    <property type="project" value="UniProtKB-KW"/>
</dbReference>
<keyword evidence="2" id="KW-0808">Transferase</keyword>
<dbReference type="FunFam" id="3.10.20.370:FF:000001">
    <property type="entry name" value="Retrovirus-related Pol polyprotein from transposon 17.6-like protein"/>
    <property type="match status" value="1"/>
</dbReference>
<evidence type="ECO:0000313" key="11">
    <source>
        <dbReference type="Proteomes" id="UP001172457"/>
    </source>
</evidence>
<dbReference type="InterPro" id="IPR041577">
    <property type="entry name" value="RT_RNaseH_2"/>
</dbReference>
<dbReference type="PROSITE" id="PS50878">
    <property type="entry name" value="RT_POL"/>
    <property type="match status" value="1"/>
</dbReference>
<dbReference type="InterPro" id="IPR043502">
    <property type="entry name" value="DNA/RNA_pol_sf"/>
</dbReference>
<dbReference type="Pfam" id="PF17919">
    <property type="entry name" value="RT_RNaseH_2"/>
    <property type="match status" value="1"/>
</dbReference>
<keyword evidence="8" id="KW-0511">Multifunctional enzyme</keyword>
<keyword evidence="4" id="KW-0540">Nuclease</keyword>
<keyword evidence="11" id="KW-1185">Reference proteome</keyword>
<sequence>MEPINVRPYRYPQLQKDEIEKLVGEMIDSGIIRPSTNPFSSPVLLVKKKDGSWRFCVDYRALNKSTVLDKFPIPVIDELLDELHGATMFSKLDLKSGYHQIRMKESDVHKTAFRTHEGHYEFLVIPFGLTNAPSTFQSLMNRVFRPYLRKFVLVFFDDIIVYSRDIEEHRGHLKLVFNCLRGDSLYCNRKKCVFGQTKVDYLGHIVTRNGVEADPSKIVAMTKWPLPRNLRELRGFLGITGYYRKFVRGYRTIARVLTDLLKKDGFKWTEEATQAFRKLQQVMTQVPILALPNFAKSFTLETDASGHGVGAVLMQEGRPVAYHSHVLGPRAQAKSVYERELMAIVFTVQKWRPYLLGRKFTVLTDQKSLKYLLEQRTVPGDHQKWIAKLSGYNFEILYKPGKENGAADALSRRGASSDLKALSVSKVTLQEQMTQALQTDPEIITLRNRIADGNENLEGYTVKDGLVYYRDRLVLPQTTEWVPRIIGEVHGGVSGGHEGTQKTFQRVARDFFWIGMRRDIAKC</sequence>
<dbReference type="CDD" id="cd01647">
    <property type="entry name" value="RT_LTR"/>
    <property type="match status" value="1"/>
</dbReference>
<keyword evidence="1" id="KW-0645">Protease</keyword>
<dbReference type="GO" id="GO:0008233">
    <property type="term" value="F:peptidase activity"/>
    <property type="evidence" value="ECO:0007669"/>
    <property type="project" value="UniProtKB-KW"/>
</dbReference>
<evidence type="ECO:0000256" key="2">
    <source>
        <dbReference type="ARBA" id="ARBA00022679"/>
    </source>
</evidence>
<dbReference type="Gene3D" id="1.10.340.70">
    <property type="match status" value="1"/>
</dbReference>
<dbReference type="GO" id="GO:0004519">
    <property type="term" value="F:endonuclease activity"/>
    <property type="evidence" value="ECO:0007669"/>
    <property type="project" value="UniProtKB-KW"/>
</dbReference>
<dbReference type="CDD" id="cd09274">
    <property type="entry name" value="RNase_HI_RT_Ty3"/>
    <property type="match status" value="1"/>
</dbReference>
<organism evidence="10 11">
    <name type="scientific">Centaurea solstitialis</name>
    <name type="common">yellow star-thistle</name>
    <dbReference type="NCBI Taxonomy" id="347529"/>
    <lineage>
        <taxon>Eukaryota</taxon>
        <taxon>Viridiplantae</taxon>
        <taxon>Streptophyta</taxon>
        <taxon>Embryophyta</taxon>
        <taxon>Tracheophyta</taxon>
        <taxon>Spermatophyta</taxon>
        <taxon>Magnoliopsida</taxon>
        <taxon>eudicotyledons</taxon>
        <taxon>Gunneridae</taxon>
        <taxon>Pentapetalae</taxon>
        <taxon>asterids</taxon>
        <taxon>campanulids</taxon>
        <taxon>Asterales</taxon>
        <taxon>Asteraceae</taxon>
        <taxon>Carduoideae</taxon>
        <taxon>Cardueae</taxon>
        <taxon>Centaureinae</taxon>
        <taxon>Centaurea</taxon>
    </lineage>
</organism>
<keyword evidence="6" id="KW-0378">Hydrolase</keyword>
<dbReference type="FunFam" id="3.10.10.10:FF:000007">
    <property type="entry name" value="Retrovirus-related Pol polyprotein from transposon 17.6-like Protein"/>
    <property type="match status" value="1"/>
</dbReference>
<dbReference type="SUPFAM" id="SSF56672">
    <property type="entry name" value="DNA/RNA polymerases"/>
    <property type="match status" value="1"/>
</dbReference>
<accession>A0AA38S378</accession>
<dbReference type="FunFam" id="3.30.70.270:FF:000020">
    <property type="entry name" value="Transposon Tf2-6 polyprotein-like Protein"/>
    <property type="match status" value="1"/>
</dbReference>
<comment type="caution">
    <text evidence="10">The sequence shown here is derived from an EMBL/GenBank/DDBJ whole genome shotgun (WGS) entry which is preliminary data.</text>
</comment>
<evidence type="ECO:0000256" key="5">
    <source>
        <dbReference type="ARBA" id="ARBA00022759"/>
    </source>
</evidence>
<gene>
    <name evidence="10" type="ORF">OSB04_un000902</name>
</gene>
<dbReference type="InterPro" id="IPR041588">
    <property type="entry name" value="Integrase_H2C2"/>
</dbReference>
<dbReference type="InterPro" id="IPR043128">
    <property type="entry name" value="Rev_trsase/Diguanyl_cyclase"/>
</dbReference>
<protein>
    <recommendedName>
        <fullName evidence="9">Reverse transcriptase domain-containing protein</fullName>
    </recommendedName>
</protein>
<evidence type="ECO:0000256" key="3">
    <source>
        <dbReference type="ARBA" id="ARBA00022695"/>
    </source>
</evidence>